<dbReference type="GeneID" id="92277287"/>
<dbReference type="NCBIfam" id="TIGR03347">
    <property type="entry name" value="VI_chp_1"/>
    <property type="match status" value="1"/>
</dbReference>
<dbReference type="PANTHER" id="PTHR35564:SF3">
    <property type="entry name" value="TYPE VI SECRETION SYSTEM BASEPLATE SUBUNIT TSSG"/>
    <property type="match status" value="1"/>
</dbReference>
<dbReference type="InterPro" id="IPR010732">
    <property type="entry name" value="T6SS_TssG-like"/>
</dbReference>
<comment type="caution">
    <text evidence="2">The sequence shown here is derived from an EMBL/GenBank/DDBJ whole genome shotgun (WGS) entry which is preliminary data.</text>
</comment>
<organism evidence="2 3">
    <name type="scientific">Providencia stuartii</name>
    <dbReference type="NCBI Taxonomy" id="588"/>
    <lineage>
        <taxon>Bacteria</taxon>
        <taxon>Pseudomonadati</taxon>
        <taxon>Pseudomonadota</taxon>
        <taxon>Gammaproteobacteria</taxon>
        <taxon>Enterobacterales</taxon>
        <taxon>Morganellaceae</taxon>
        <taxon>Providencia</taxon>
    </lineage>
</organism>
<evidence type="ECO:0000313" key="3">
    <source>
        <dbReference type="Proteomes" id="UP000179588"/>
    </source>
</evidence>
<dbReference type="Pfam" id="PF06996">
    <property type="entry name" value="T6SS_TssG"/>
    <property type="match status" value="1"/>
</dbReference>
<dbReference type="EMBL" id="LVIE01000201">
    <property type="protein sequence ID" value="OHT23022.1"/>
    <property type="molecule type" value="Genomic_DNA"/>
</dbReference>
<accession>A0A1S1HMH1</accession>
<dbReference type="PANTHER" id="PTHR35564">
    <property type="match status" value="1"/>
</dbReference>
<dbReference type="Proteomes" id="UP000179588">
    <property type="component" value="Unassembled WGS sequence"/>
</dbReference>
<dbReference type="EMBL" id="ABMABF030000014">
    <property type="protein sequence ID" value="EMJ5135802.1"/>
    <property type="molecule type" value="Genomic_DNA"/>
</dbReference>
<protein>
    <submittedName>
        <fullName evidence="2">Type VI secretion protein</fullName>
    </submittedName>
    <submittedName>
        <fullName evidence="1">Type VI secretion system baseplate subunit TssG</fullName>
    </submittedName>
</protein>
<proteinExistence type="predicted"/>
<dbReference type="RefSeq" id="WP_070929529.1">
    <property type="nucleotide sequence ID" value="NZ_CANMXG010000013.1"/>
</dbReference>
<evidence type="ECO:0000313" key="1">
    <source>
        <dbReference type="EMBL" id="EMJ5135802.1"/>
    </source>
</evidence>
<evidence type="ECO:0000313" key="2">
    <source>
        <dbReference type="EMBL" id="OHT23022.1"/>
    </source>
</evidence>
<dbReference type="AlphaFoldDB" id="A0A1S1HMH1"/>
<sequence length="347" mass="39548">MAGSNQSANTEVIERWLDEAGTAVTDYNFYQLVELLNKLITESTSTQEKEKADELIRFTSCANIAFPTRDVISVNKDQQGRLELEVSFLGLHGSQSPLPSYYLDDFAWEDAQQLPGVTDYLNLFNHRLVSLLHRIWRKYRYYICFENEGVDSFSRYMFSLVGLGNEVNRERVHINHSKMLAYAGLLASPSRSPDVISSLVAHCFDLEHVNVIGWETRKVPIPENQQNRLGVISHQAGKKSQPRMLLGENFSLGAHIYDCNGKCTIELSELSLERYMAFLPNGADFLPLVAFVSYIFHEQLAWDLRLKIAEEQAEGLCLGRQQHNQLGWQSFLGKPEQRPNVTITVLE</sequence>
<reference evidence="1" key="2">
    <citation type="submission" date="2024-02" db="EMBL/GenBank/DDBJ databases">
        <authorList>
            <consortium name="Clinical and Environmental Microbiology Branch: Whole genome sequencing antimicrobial resistance pathogens in the healthcare setting"/>
        </authorList>
    </citation>
    <scope>NUCLEOTIDE SEQUENCE</scope>
    <source>
        <strain evidence="1">2021GO-0154</strain>
    </source>
</reference>
<gene>
    <name evidence="1" type="primary">tssG</name>
    <name evidence="2" type="ORF">A3Q29_08855</name>
    <name evidence="1" type="ORF">RG298_003574</name>
</gene>
<keyword evidence="3" id="KW-1185">Reference proteome</keyword>
<name>A0A1S1HMH1_PROST</name>
<reference evidence="2 3" key="1">
    <citation type="submission" date="2016-03" db="EMBL/GenBank/DDBJ databases">
        <title>Genome sequence of Providencia stuartii strain, isolated from the salivary glands of larval Lucilia sericata.</title>
        <authorList>
            <person name="Yuan Y."/>
            <person name="Zhang Y."/>
            <person name="Fu S."/>
            <person name="Crippen T.L."/>
            <person name="Visi D."/>
            <person name="Benbow M.E."/>
            <person name="Allen M."/>
            <person name="Tomberlin J.K."/>
            <person name="Sze S.-H."/>
            <person name="Tarone A.M."/>
        </authorList>
    </citation>
    <scope>NUCLEOTIDE SEQUENCE [LARGE SCALE GENOMIC DNA]</scope>
    <source>
        <strain evidence="2 3">Crippen</strain>
    </source>
</reference>
<dbReference type="OrthoDB" id="1523296at2"/>